<evidence type="ECO:0000313" key="1">
    <source>
        <dbReference type="EMBL" id="CRY97445.1"/>
    </source>
</evidence>
<name>A0A0H5Q7S1_9ZZZZ</name>
<reference evidence="1" key="2">
    <citation type="submission" date="2015-07" db="EMBL/GenBank/DDBJ databases">
        <title>Plasmids, circular viruses and viroids from rat gut.</title>
        <authorList>
            <person name="Jorgensen T.J."/>
            <person name="Hansen M.A."/>
            <person name="Xu Z."/>
            <person name="Tabak M.A."/>
            <person name="Sorensen S.J."/>
            <person name="Hansen L.H."/>
        </authorList>
    </citation>
    <scope>NUCLEOTIDE SEQUENCE</scope>
    <source>
        <strain evidence="1">RGFK1556</strain>
    </source>
</reference>
<reference evidence="1" key="1">
    <citation type="submission" date="2015-06" db="EMBL/GenBank/DDBJ databases">
        <authorList>
            <person name="Joergensen T."/>
        </authorList>
    </citation>
    <scope>NUCLEOTIDE SEQUENCE</scope>
    <source>
        <strain evidence="1">RGFK1556</strain>
    </source>
</reference>
<dbReference type="AlphaFoldDB" id="A0A0H5Q7S1"/>
<accession>A0A0H5Q7S1</accession>
<proteinExistence type="predicted"/>
<organism evidence="1">
    <name type="scientific">uncultured prokaryote</name>
    <dbReference type="NCBI Taxonomy" id="198431"/>
    <lineage>
        <taxon>unclassified sequences</taxon>
        <taxon>environmental samples</taxon>
    </lineage>
</organism>
<protein>
    <submittedName>
        <fullName evidence="1">Uncharacterized protein</fullName>
    </submittedName>
</protein>
<dbReference type="EMBL" id="LN854086">
    <property type="protein sequence ID" value="CRY97445.1"/>
    <property type="molecule type" value="Genomic_DNA"/>
</dbReference>
<sequence>MTIRRVTTEFTGYDGTPYYNNLYFTEVGATDVQDTIDNVESFWDEMLYYSASTILAKIQGDVAQIDEETGETTGYLYGTSGTAVGEGSVPYHPPSVQLLLRLRTGAVVGGRRLLGHVFVPALSTAVGNEAPSAPISATFETAANALASGTTSSGPWLVWSKKHGATAAVTSTSVWEKYAVLRSRRD</sequence>